<dbReference type="Gene3D" id="1.10.10.60">
    <property type="entry name" value="Homeodomain-like"/>
    <property type="match status" value="1"/>
</dbReference>
<dbReference type="PROSITE" id="PS01081">
    <property type="entry name" value="HTH_TETR_1"/>
    <property type="match status" value="1"/>
</dbReference>
<gene>
    <name evidence="6" type="ORF">BBK14_09810</name>
</gene>
<comment type="caution">
    <text evidence="6">The sequence shown here is derived from an EMBL/GenBank/DDBJ whole genome shotgun (WGS) entry which is preliminary data.</text>
</comment>
<dbReference type="InterPro" id="IPR009057">
    <property type="entry name" value="Homeodomain-like_sf"/>
</dbReference>
<protein>
    <submittedName>
        <fullName evidence="6">TetR family transcriptional regulator</fullName>
    </submittedName>
</protein>
<evidence type="ECO:0000313" key="7">
    <source>
        <dbReference type="Proteomes" id="UP000179769"/>
    </source>
</evidence>
<dbReference type="AlphaFoldDB" id="A0A1S1RDV0"/>
<dbReference type="PANTHER" id="PTHR47506:SF1">
    <property type="entry name" value="HTH-TYPE TRANSCRIPTIONAL REGULATOR YJDC"/>
    <property type="match status" value="1"/>
</dbReference>
<name>A0A1S1RDV0_9ACTN</name>
<evidence type="ECO:0000259" key="5">
    <source>
        <dbReference type="PROSITE" id="PS50977"/>
    </source>
</evidence>
<accession>A0A1S1RDV0</accession>
<dbReference type="SUPFAM" id="SSF48498">
    <property type="entry name" value="Tetracyclin repressor-like, C-terminal domain"/>
    <property type="match status" value="1"/>
</dbReference>
<dbReference type="InterPro" id="IPR023772">
    <property type="entry name" value="DNA-bd_HTH_TetR-type_CS"/>
</dbReference>
<dbReference type="EMBL" id="MAXA01000014">
    <property type="protein sequence ID" value="OHV45048.1"/>
    <property type="molecule type" value="Genomic_DNA"/>
</dbReference>
<keyword evidence="3" id="KW-0804">Transcription</keyword>
<dbReference type="PANTHER" id="PTHR47506">
    <property type="entry name" value="TRANSCRIPTIONAL REGULATORY PROTEIN"/>
    <property type="match status" value="1"/>
</dbReference>
<keyword evidence="2 4" id="KW-0238">DNA-binding</keyword>
<organism evidence="6 7">
    <name type="scientific">Parafrankia soli</name>
    <dbReference type="NCBI Taxonomy" id="2599596"/>
    <lineage>
        <taxon>Bacteria</taxon>
        <taxon>Bacillati</taxon>
        <taxon>Actinomycetota</taxon>
        <taxon>Actinomycetes</taxon>
        <taxon>Frankiales</taxon>
        <taxon>Frankiaceae</taxon>
        <taxon>Parafrankia</taxon>
    </lineage>
</organism>
<dbReference type="Gene3D" id="1.10.357.10">
    <property type="entry name" value="Tetracycline Repressor, domain 2"/>
    <property type="match status" value="1"/>
</dbReference>
<feature type="DNA-binding region" description="H-T-H motif" evidence="4">
    <location>
        <begin position="37"/>
        <end position="56"/>
    </location>
</feature>
<reference evidence="7" key="1">
    <citation type="submission" date="2016-07" db="EMBL/GenBank/DDBJ databases">
        <title>Frankia sp. NRRL B-16219 Genome sequencing.</title>
        <authorList>
            <person name="Ghodhbane-Gtari F."/>
            <person name="Swanson E."/>
            <person name="Gueddou A."/>
            <person name="Louati M."/>
            <person name="Nouioui I."/>
            <person name="Hezbri K."/>
            <person name="Abebe-Akele F."/>
            <person name="Simpson S."/>
            <person name="Morris K."/>
            <person name="Thomas K."/>
            <person name="Gtari M."/>
            <person name="Tisa L.S."/>
        </authorList>
    </citation>
    <scope>NUCLEOTIDE SEQUENCE [LARGE SCALE GENOMIC DNA]</scope>
    <source>
        <strain evidence="7">NRRL B-16219</strain>
    </source>
</reference>
<dbReference type="Pfam" id="PF00440">
    <property type="entry name" value="TetR_N"/>
    <property type="match status" value="1"/>
</dbReference>
<dbReference type="SUPFAM" id="SSF46689">
    <property type="entry name" value="Homeodomain-like"/>
    <property type="match status" value="1"/>
</dbReference>
<feature type="domain" description="HTH tetR-type" evidence="5">
    <location>
        <begin position="14"/>
        <end position="74"/>
    </location>
</feature>
<evidence type="ECO:0000313" key="6">
    <source>
        <dbReference type="EMBL" id="OHV45048.1"/>
    </source>
</evidence>
<dbReference type="InterPro" id="IPR036271">
    <property type="entry name" value="Tet_transcr_reg_TetR-rel_C_sf"/>
</dbReference>
<evidence type="ECO:0000256" key="4">
    <source>
        <dbReference type="PROSITE-ProRule" id="PRU00335"/>
    </source>
</evidence>
<dbReference type="RefSeq" id="WP_071059739.1">
    <property type="nucleotide sequence ID" value="NZ_MAXA01000014.1"/>
</dbReference>
<dbReference type="InterPro" id="IPR011075">
    <property type="entry name" value="TetR_C"/>
</dbReference>
<dbReference type="OrthoDB" id="9805134at2"/>
<evidence type="ECO:0000256" key="2">
    <source>
        <dbReference type="ARBA" id="ARBA00023125"/>
    </source>
</evidence>
<dbReference type="GO" id="GO:0003677">
    <property type="term" value="F:DNA binding"/>
    <property type="evidence" value="ECO:0007669"/>
    <property type="project" value="UniProtKB-UniRule"/>
</dbReference>
<sequence>MATADSPRPGRRRTFDRARALELAMFEFWQRGFDAVSMAELTARMGIAAPSLYAAFGDKRALFREVVDTYTGSYGAFFDRALAAEETVGRGVHRALRAAAIEYTRPDRPRGCLILSAAVNCGTASADVEALLRERREANTAALREQIAADIAAGVLPVATRADALARYVGAVLQGMSQQARDGADATDLLAVVDVARAAWQAETATP</sequence>
<dbReference type="PROSITE" id="PS50977">
    <property type="entry name" value="HTH_TETR_2"/>
    <property type="match status" value="1"/>
</dbReference>
<evidence type="ECO:0000256" key="1">
    <source>
        <dbReference type="ARBA" id="ARBA00023015"/>
    </source>
</evidence>
<dbReference type="InterPro" id="IPR001647">
    <property type="entry name" value="HTH_TetR"/>
</dbReference>
<keyword evidence="1" id="KW-0805">Transcription regulation</keyword>
<proteinExistence type="predicted"/>
<evidence type="ECO:0000256" key="3">
    <source>
        <dbReference type="ARBA" id="ARBA00023163"/>
    </source>
</evidence>
<dbReference type="Proteomes" id="UP000179769">
    <property type="component" value="Unassembled WGS sequence"/>
</dbReference>
<dbReference type="Pfam" id="PF16925">
    <property type="entry name" value="TetR_C_13"/>
    <property type="match status" value="1"/>
</dbReference>
<keyword evidence="7" id="KW-1185">Reference proteome</keyword>